<reference evidence="1" key="2">
    <citation type="submission" date="2025-08" db="UniProtKB">
        <authorList>
            <consortium name="Ensembl"/>
        </authorList>
    </citation>
    <scope>IDENTIFICATION</scope>
</reference>
<dbReference type="GeneTree" id="ENSGT00940000175830"/>
<sequence length="214" mass="23901">MKNMSIQGLPEMKGYDPLDTTLKFVTRRDDLDPISSDDDSLRAEMSCGHAVTPESLTQWCRNLLDQGHYTFKCPALVEGTTRCNKAWSYQEVPDWQIYLLRKCSTLRTTWPAWLLLDTASFSHVPSAKQTWRGRIFPTCVSYVSYAQLIRGEPISSAGSVRSHGRAQLLDRTAVATMTASTGTCNCCRHANPSTCRRWRASPAAPLSDSVLHVA</sequence>
<proteinExistence type="predicted"/>
<dbReference type="Ensembl" id="ENSAOCT00000003858.2">
    <property type="protein sequence ID" value="ENSAOCP00000006832.2"/>
    <property type="gene ID" value="ENSAOCG00000028525.1"/>
</dbReference>
<evidence type="ECO:0000313" key="2">
    <source>
        <dbReference type="Proteomes" id="UP001501940"/>
    </source>
</evidence>
<evidence type="ECO:0000313" key="1">
    <source>
        <dbReference type="Ensembl" id="ENSAOCP00000006832.2"/>
    </source>
</evidence>
<accession>A0A3Q1AYU3</accession>
<dbReference type="STRING" id="80972.ENSAOCP00000006832"/>
<dbReference type="OMA" id="NITCRQC"/>
<reference evidence="1 2" key="1">
    <citation type="submission" date="2022-01" db="EMBL/GenBank/DDBJ databases">
        <title>A chromosome-scale genome assembly of the false clownfish, Amphiprion ocellaris.</title>
        <authorList>
            <person name="Ryu T."/>
        </authorList>
    </citation>
    <scope>NUCLEOTIDE SEQUENCE [LARGE SCALE GENOMIC DNA]</scope>
</reference>
<dbReference type="AlphaFoldDB" id="A0A3Q1AYU3"/>
<keyword evidence="2" id="KW-1185">Reference proteome</keyword>
<reference evidence="1" key="3">
    <citation type="submission" date="2025-09" db="UniProtKB">
        <authorList>
            <consortium name="Ensembl"/>
        </authorList>
    </citation>
    <scope>IDENTIFICATION</scope>
</reference>
<dbReference type="Proteomes" id="UP001501940">
    <property type="component" value="Chromosome 2"/>
</dbReference>
<protein>
    <submittedName>
        <fullName evidence="1">Uncharacterized protein</fullName>
    </submittedName>
</protein>
<name>A0A3Q1AYU3_AMPOC</name>
<organism evidence="1 2">
    <name type="scientific">Amphiprion ocellaris</name>
    <name type="common">Clown anemonefish</name>
    <dbReference type="NCBI Taxonomy" id="80972"/>
    <lineage>
        <taxon>Eukaryota</taxon>
        <taxon>Metazoa</taxon>
        <taxon>Chordata</taxon>
        <taxon>Craniata</taxon>
        <taxon>Vertebrata</taxon>
        <taxon>Euteleostomi</taxon>
        <taxon>Actinopterygii</taxon>
        <taxon>Neopterygii</taxon>
        <taxon>Teleostei</taxon>
        <taxon>Neoteleostei</taxon>
        <taxon>Acanthomorphata</taxon>
        <taxon>Ovalentaria</taxon>
        <taxon>Pomacentridae</taxon>
        <taxon>Amphiprion</taxon>
    </lineage>
</organism>